<keyword evidence="3" id="KW-1185">Reference proteome</keyword>
<dbReference type="InterPro" id="IPR004360">
    <property type="entry name" value="Glyas_Fos-R_dOase_dom"/>
</dbReference>
<evidence type="ECO:0000313" key="2">
    <source>
        <dbReference type="EMBL" id="NEU66918.1"/>
    </source>
</evidence>
<dbReference type="PANTHER" id="PTHR36437">
    <property type="entry name" value="GLYOXALASE/BLEOMYCIN RESISTANCE PROTEIN/DIOXYGENASE"/>
    <property type="match status" value="1"/>
</dbReference>
<dbReference type="InterPro" id="IPR029068">
    <property type="entry name" value="Glyas_Bleomycin-R_OHBP_Dase"/>
</dbReference>
<dbReference type="EMBL" id="JAAGNZ010000001">
    <property type="protein sequence ID" value="NEU66918.1"/>
    <property type="molecule type" value="Genomic_DNA"/>
</dbReference>
<organism evidence="2 3">
    <name type="scientific">Spirosoma agri</name>
    <dbReference type="NCBI Taxonomy" id="1987381"/>
    <lineage>
        <taxon>Bacteria</taxon>
        <taxon>Pseudomonadati</taxon>
        <taxon>Bacteroidota</taxon>
        <taxon>Cytophagia</taxon>
        <taxon>Cytophagales</taxon>
        <taxon>Cytophagaceae</taxon>
        <taxon>Spirosoma</taxon>
    </lineage>
</organism>
<evidence type="ECO:0000313" key="3">
    <source>
        <dbReference type="Proteomes" id="UP000477386"/>
    </source>
</evidence>
<sequence length="127" mass="14152">MKINVMSLLVDDQAKALRFYTEQLGFIKKTDLPLGDHKWLTVVSNEERDGVELLLEPIAFPPAQIYQKALFDAGIPAASFTVDDIHNEYDRLAKAGVQFSMKPTVMGPVTLAVFRDTCGNNIQIVQV</sequence>
<dbReference type="PROSITE" id="PS51819">
    <property type="entry name" value="VOC"/>
    <property type="match status" value="1"/>
</dbReference>
<reference evidence="2 3" key="1">
    <citation type="submission" date="2020-02" db="EMBL/GenBank/DDBJ databases">
        <title>Draft genome sequence of two Spirosoma agri KCTC 52727 and Spirosoma terrae KCTC 52035.</title>
        <authorList>
            <person name="Rojas J."/>
            <person name="Ambika Manirajan B."/>
            <person name="Ratering S."/>
            <person name="Suarez C."/>
            <person name="Schnell S."/>
        </authorList>
    </citation>
    <scope>NUCLEOTIDE SEQUENCE [LARGE SCALE GENOMIC DNA]</scope>
    <source>
        <strain evidence="2 3">KCTC 52727</strain>
    </source>
</reference>
<dbReference type="Proteomes" id="UP000477386">
    <property type="component" value="Unassembled WGS sequence"/>
</dbReference>
<dbReference type="Gene3D" id="3.10.180.10">
    <property type="entry name" value="2,3-Dihydroxybiphenyl 1,2-Dioxygenase, domain 1"/>
    <property type="match status" value="1"/>
</dbReference>
<dbReference type="RefSeq" id="WP_164036297.1">
    <property type="nucleotide sequence ID" value="NZ_JAAGNZ010000001.1"/>
</dbReference>
<proteinExistence type="predicted"/>
<accession>A0A6M0IFL1</accession>
<feature type="domain" description="VOC" evidence="1">
    <location>
        <begin position="2"/>
        <end position="127"/>
    </location>
</feature>
<dbReference type="InterPro" id="IPR037523">
    <property type="entry name" value="VOC_core"/>
</dbReference>
<name>A0A6M0IFL1_9BACT</name>
<gene>
    <name evidence="2" type="ORF">GK091_08495</name>
</gene>
<evidence type="ECO:0000259" key="1">
    <source>
        <dbReference type="PROSITE" id="PS51819"/>
    </source>
</evidence>
<dbReference type="CDD" id="cd07263">
    <property type="entry name" value="VOC_like"/>
    <property type="match status" value="1"/>
</dbReference>
<protein>
    <submittedName>
        <fullName evidence="2">VOC family protein</fullName>
    </submittedName>
</protein>
<dbReference type="AlphaFoldDB" id="A0A6M0IFL1"/>
<comment type="caution">
    <text evidence="2">The sequence shown here is derived from an EMBL/GenBank/DDBJ whole genome shotgun (WGS) entry which is preliminary data.</text>
</comment>
<dbReference type="PANTHER" id="PTHR36437:SF2">
    <property type="entry name" value="GLYOXALASE_BLEOMYCIN RESISTANCE PROTEIN_DIOXYGENASE"/>
    <property type="match status" value="1"/>
</dbReference>
<dbReference type="SUPFAM" id="SSF54593">
    <property type="entry name" value="Glyoxalase/Bleomycin resistance protein/Dihydroxybiphenyl dioxygenase"/>
    <property type="match status" value="1"/>
</dbReference>
<dbReference type="Pfam" id="PF00903">
    <property type="entry name" value="Glyoxalase"/>
    <property type="match status" value="1"/>
</dbReference>